<name>A0AA36H9F7_CYLNA</name>
<evidence type="ECO:0000313" key="2">
    <source>
        <dbReference type="Proteomes" id="UP001176961"/>
    </source>
</evidence>
<sequence>MKTMQSWLHSMLSLPRKSHTHLDELAVSFSPLEAARRNAITIGSCHDLASSALLHSSNIKGKGIEKRSFSPFSSFQKWIFGISVLKNPSHSR</sequence>
<reference evidence="1" key="1">
    <citation type="submission" date="2023-07" db="EMBL/GenBank/DDBJ databases">
        <authorList>
            <consortium name="CYATHOMIX"/>
        </authorList>
    </citation>
    <scope>NUCLEOTIDE SEQUENCE</scope>
    <source>
        <strain evidence="1">N/A</strain>
    </source>
</reference>
<accession>A0AA36H9F7</accession>
<evidence type="ECO:0000313" key="1">
    <source>
        <dbReference type="EMBL" id="CAJ0606448.1"/>
    </source>
</evidence>
<comment type="caution">
    <text evidence="1">The sequence shown here is derived from an EMBL/GenBank/DDBJ whole genome shotgun (WGS) entry which is preliminary data.</text>
</comment>
<organism evidence="1 2">
    <name type="scientific">Cylicocyclus nassatus</name>
    <name type="common">Nematode worm</name>
    <dbReference type="NCBI Taxonomy" id="53992"/>
    <lineage>
        <taxon>Eukaryota</taxon>
        <taxon>Metazoa</taxon>
        <taxon>Ecdysozoa</taxon>
        <taxon>Nematoda</taxon>
        <taxon>Chromadorea</taxon>
        <taxon>Rhabditida</taxon>
        <taxon>Rhabditina</taxon>
        <taxon>Rhabditomorpha</taxon>
        <taxon>Strongyloidea</taxon>
        <taxon>Strongylidae</taxon>
        <taxon>Cylicocyclus</taxon>
    </lineage>
</organism>
<gene>
    <name evidence="1" type="ORF">CYNAS_LOCUS18431</name>
</gene>
<keyword evidence="2" id="KW-1185">Reference proteome</keyword>
<proteinExistence type="predicted"/>
<dbReference type="AlphaFoldDB" id="A0AA36H9F7"/>
<dbReference type="Proteomes" id="UP001176961">
    <property type="component" value="Unassembled WGS sequence"/>
</dbReference>
<protein>
    <submittedName>
        <fullName evidence="1">Uncharacterized protein</fullName>
    </submittedName>
</protein>
<dbReference type="EMBL" id="CATQJL010000316">
    <property type="protein sequence ID" value="CAJ0606448.1"/>
    <property type="molecule type" value="Genomic_DNA"/>
</dbReference>